<organism evidence="2 3">
    <name type="scientific">Lacticaseibacillus chiayiensis</name>
    <dbReference type="NCBI Taxonomy" id="2100821"/>
    <lineage>
        <taxon>Bacteria</taxon>
        <taxon>Bacillati</taxon>
        <taxon>Bacillota</taxon>
        <taxon>Bacilli</taxon>
        <taxon>Lactobacillales</taxon>
        <taxon>Lactobacillaceae</taxon>
        <taxon>Lacticaseibacillus</taxon>
    </lineage>
</organism>
<dbReference type="Proteomes" id="UP001164790">
    <property type="component" value="Chromosome"/>
</dbReference>
<keyword evidence="3" id="KW-1185">Reference proteome</keyword>
<protein>
    <submittedName>
        <fullName evidence="2">IS5 family transposase</fullName>
    </submittedName>
</protein>
<evidence type="ECO:0000313" key="3">
    <source>
        <dbReference type="Proteomes" id="UP001164790"/>
    </source>
</evidence>
<evidence type="ECO:0000313" key="2">
    <source>
        <dbReference type="EMBL" id="UYN55828.1"/>
    </source>
</evidence>
<name>A0ABY6H3Y5_9LACO</name>
<reference evidence="2" key="1">
    <citation type="submission" date="2022-10" db="EMBL/GenBank/DDBJ databases">
        <title>Comparative genomic analysis and in-vitro probiotic properties of the potential probiotic L. chiayiensis AACE 3.</title>
        <authorList>
            <person name="Kang X."/>
        </authorList>
    </citation>
    <scope>NUCLEOTIDE SEQUENCE</scope>
    <source>
        <strain evidence="2">AACE 3</strain>
    </source>
</reference>
<dbReference type="InterPro" id="IPR002559">
    <property type="entry name" value="Transposase_11"/>
</dbReference>
<proteinExistence type="predicted"/>
<dbReference type="RefSeq" id="WP_238150142.1">
    <property type="nucleotide sequence ID" value="NZ_CP074378.1"/>
</dbReference>
<gene>
    <name evidence="2" type="ORF">OFW50_10095</name>
</gene>
<dbReference type="PANTHER" id="PTHR30007:SF1">
    <property type="entry name" value="BLR1914 PROTEIN"/>
    <property type="match status" value="1"/>
</dbReference>
<evidence type="ECO:0000259" key="1">
    <source>
        <dbReference type="Pfam" id="PF01609"/>
    </source>
</evidence>
<dbReference type="NCBIfam" id="NF033580">
    <property type="entry name" value="transpos_IS5_3"/>
    <property type="match status" value="1"/>
</dbReference>
<dbReference type="EMBL" id="CP107523">
    <property type="protein sequence ID" value="UYN55828.1"/>
    <property type="molecule type" value="Genomic_DNA"/>
</dbReference>
<sequence length="255" mass="29073">MNTPKRYELSDEQWDQLATLFPSYRTGRPSKLSNKTAFNANLWLLKSGAARVIYRNAMCHGRQSTTVFVAERTRVVFEKAFTAISDDPDMENISLDSTSIHVHQKATGAKNVRCIVENQAIGMSRGGRTTKIHAIVDGLGNPLRFLLTGVHIHDSQAAQPLLVQLELAGVNVIADKAYDAKHLRDYIDTEHGSYTITPKASIKEKWDCDYHVYWDRHLIESLFNQVKNCIRLATRYNKLAPFSWKPFISRLFWYG</sequence>
<dbReference type="Pfam" id="PF01609">
    <property type="entry name" value="DDE_Tnp_1"/>
    <property type="match status" value="1"/>
</dbReference>
<feature type="domain" description="Transposase IS4-like" evidence="1">
    <location>
        <begin position="91"/>
        <end position="236"/>
    </location>
</feature>
<accession>A0ABY6H3Y5</accession>
<dbReference type="PANTHER" id="PTHR30007">
    <property type="entry name" value="PHP DOMAIN PROTEIN"/>
    <property type="match status" value="1"/>
</dbReference>